<keyword evidence="4 7" id="KW-1133">Transmembrane helix</keyword>
<name>A0A518ARM3_9BACT</name>
<evidence type="ECO:0000256" key="4">
    <source>
        <dbReference type="ARBA" id="ARBA00022989"/>
    </source>
</evidence>
<evidence type="ECO:0000256" key="6">
    <source>
        <dbReference type="RuleBase" id="RU362091"/>
    </source>
</evidence>
<evidence type="ECO:0000256" key="1">
    <source>
        <dbReference type="ARBA" id="ARBA00004141"/>
    </source>
</evidence>
<protein>
    <submittedName>
        <fullName evidence="8">Sodium/glucose cotransporter</fullName>
    </submittedName>
</protein>
<dbReference type="CDD" id="cd11477">
    <property type="entry name" value="SLC5sbd_u1"/>
    <property type="match status" value="1"/>
</dbReference>
<dbReference type="Pfam" id="PF00474">
    <property type="entry name" value="SSF"/>
    <property type="match status" value="1"/>
</dbReference>
<evidence type="ECO:0000313" key="8">
    <source>
        <dbReference type="EMBL" id="QDU57364.1"/>
    </source>
</evidence>
<comment type="similarity">
    <text evidence="2 6">Belongs to the sodium:solute symporter (SSF) (TC 2.A.21) family.</text>
</comment>
<comment type="subcellular location">
    <subcellularLocation>
        <location evidence="1">Membrane</location>
        <topology evidence="1">Multi-pass membrane protein</topology>
    </subcellularLocation>
</comment>
<feature type="transmembrane region" description="Helical" evidence="7">
    <location>
        <begin position="241"/>
        <end position="260"/>
    </location>
</feature>
<sequence>MQLTTIDWAIILAVIAVAVGVGAAVARQAGKNASQFFLSGRSMSGVWLGISIVATTFAADTPGLVTEFVRQDGIAGNWRWWALLLTGMLTVFLYARLWRRSGVTTDLEFYELRYSGPPAAALRAFRAIYLGVVFNVIVMAIVSLAAIKIGQVMFGFTPIQVLLWGGLSTLLFSTTGGFRAVILTDCILFVVAIGGAVAAAYFAVNHPDVGGLANLLTHERVVGKLNLVPAWDWSNPDARESLLMVFIIPLSVQWWSMWYPSAEPGGGGYLAQRMLAAKNENHAVGAVMLFNAVHYAIRPWPWILVALASLVVFPTVTDLGIAFPDIAQDKLGNDLAYPAMLTFASEGWQGLIVASLLAAYMSTISTHLNWGSSYVVNDFYQRFIEPNASDRNLVRVGRVSTIIMMLLASLLALWLNTAEQGFTILLQVGAGTGLIYILRWYWWRINAYAEIVAMVISFAIALFFQWSPDLLSDSQQLCAGVLITTCCWMLTIMLTPAESRETLESFCRLIRPAGPGWAKVYRDAEQAGQPITGPGPGESLPLGILRMVLGCIGIYAALFAVGYALFGNTMVCITLGSVSLVAALLLLATYRRQPARSTPS</sequence>
<evidence type="ECO:0000256" key="3">
    <source>
        <dbReference type="ARBA" id="ARBA00022692"/>
    </source>
</evidence>
<dbReference type="RefSeq" id="WP_145248482.1">
    <property type="nucleotide sequence ID" value="NZ_CP036278.1"/>
</dbReference>
<evidence type="ECO:0000256" key="2">
    <source>
        <dbReference type="ARBA" id="ARBA00006434"/>
    </source>
</evidence>
<dbReference type="GO" id="GO:0005886">
    <property type="term" value="C:plasma membrane"/>
    <property type="evidence" value="ECO:0007669"/>
    <property type="project" value="TreeGrafter"/>
</dbReference>
<dbReference type="GO" id="GO:0005412">
    <property type="term" value="F:D-glucose:sodium symporter activity"/>
    <property type="evidence" value="ECO:0007669"/>
    <property type="project" value="TreeGrafter"/>
</dbReference>
<dbReference type="Gene3D" id="1.20.1730.10">
    <property type="entry name" value="Sodium/glucose cotransporter"/>
    <property type="match status" value="1"/>
</dbReference>
<keyword evidence="5 7" id="KW-0472">Membrane</keyword>
<feature type="transmembrane region" description="Helical" evidence="7">
    <location>
        <begin position="38"/>
        <end position="58"/>
    </location>
</feature>
<feature type="transmembrane region" description="Helical" evidence="7">
    <location>
        <begin position="571"/>
        <end position="590"/>
    </location>
</feature>
<accession>A0A518ARM3</accession>
<evidence type="ECO:0000256" key="7">
    <source>
        <dbReference type="SAM" id="Phobius"/>
    </source>
</evidence>
<feature type="transmembrane region" description="Helical" evidence="7">
    <location>
        <begin position="544"/>
        <end position="566"/>
    </location>
</feature>
<dbReference type="Proteomes" id="UP000315750">
    <property type="component" value="Chromosome"/>
</dbReference>
<feature type="transmembrane region" description="Helical" evidence="7">
    <location>
        <begin position="396"/>
        <end position="415"/>
    </location>
</feature>
<dbReference type="InterPro" id="IPR038377">
    <property type="entry name" value="Na/Glc_symporter_sf"/>
</dbReference>
<feature type="transmembrane region" description="Helical" evidence="7">
    <location>
        <begin position="6"/>
        <end position="26"/>
    </location>
</feature>
<dbReference type="EMBL" id="CP036278">
    <property type="protein sequence ID" value="QDU57364.1"/>
    <property type="molecule type" value="Genomic_DNA"/>
</dbReference>
<dbReference type="AlphaFoldDB" id="A0A518ARM3"/>
<dbReference type="OrthoDB" id="9814523at2"/>
<feature type="transmembrane region" description="Helical" evidence="7">
    <location>
        <begin position="303"/>
        <end position="323"/>
    </location>
</feature>
<evidence type="ECO:0000256" key="5">
    <source>
        <dbReference type="ARBA" id="ARBA00023136"/>
    </source>
</evidence>
<feature type="transmembrane region" description="Helical" evidence="7">
    <location>
        <begin position="127"/>
        <end position="147"/>
    </location>
</feature>
<keyword evidence="3 7" id="KW-0812">Transmembrane</keyword>
<dbReference type="PROSITE" id="PS50283">
    <property type="entry name" value="NA_SOLUT_SYMP_3"/>
    <property type="match status" value="1"/>
</dbReference>
<evidence type="ECO:0000313" key="9">
    <source>
        <dbReference type="Proteomes" id="UP000315750"/>
    </source>
</evidence>
<dbReference type="PANTHER" id="PTHR11819">
    <property type="entry name" value="SOLUTE CARRIER FAMILY 5"/>
    <property type="match status" value="1"/>
</dbReference>
<proteinExistence type="inferred from homology"/>
<keyword evidence="9" id="KW-1185">Reference proteome</keyword>
<feature type="transmembrane region" description="Helical" evidence="7">
    <location>
        <begin position="78"/>
        <end position="95"/>
    </location>
</feature>
<dbReference type="KEGG" id="amuc:Pan181_35790"/>
<feature type="transmembrane region" description="Helical" evidence="7">
    <location>
        <begin position="180"/>
        <end position="204"/>
    </location>
</feature>
<reference evidence="8 9" key="1">
    <citation type="submission" date="2019-02" db="EMBL/GenBank/DDBJ databases">
        <title>Deep-cultivation of Planctomycetes and their phenomic and genomic characterization uncovers novel biology.</title>
        <authorList>
            <person name="Wiegand S."/>
            <person name="Jogler M."/>
            <person name="Boedeker C."/>
            <person name="Pinto D."/>
            <person name="Vollmers J."/>
            <person name="Rivas-Marin E."/>
            <person name="Kohn T."/>
            <person name="Peeters S.H."/>
            <person name="Heuer A."/>
            <person name="Rast P."/>
            <person name="Oberbeckmann S."/>
            <person name="Bunk B."/>
            <person name="Jeske O."/>
            <person name="Meyerdierks A."/>
            <person name="Storesund J.E."/>
            <person name="Kallscheuer N."/>
            <person name="Luecker S."/>
            <person name="Lage O.M."/>
            <person name="Pohl T."/>
            <person name="Merkel B.J."/>
            <person name="Hornburger P."/>
            <person name="Mueller R.-W."/>
            <person name="Bruemmer F."/>
            <person name="Labrenz M."/>
            <person name="Spormann A.M."/>
            <person name="Op den Camp H."/>
            <person name="Overmann J."/>
            <person name="Amann R."/>
            <person name="Jetten M.S.M."/>
            <person name="Mascher T."/>
            <person name="Medema M.H."/>
            <person name="Devos D.P."/>
            <person name="Kaster A.-K."/>
            <person name="Ovreas L."/>
            <person name="Rohde M."/>
            <person name="Galperin M.Y."/>
            <person name="Jogler C."/>
        </authorList>
    </citation>
    <scope>NUCLEOTIDE SEQUENCE [LARGE SCALE GENOMIC DNA]</scope>
    <source>
        <strain evidence="8 9">Pan181</strain>
    </source>
</reference>
<organism evidence="8 9">
    <name type="scientific">Aeoliella mucimassa</name>
    <dbReference type="NCBI Taxonomy" id="2527972"/>
    <lineage>
        <taxon>Bacteria</taxon>
        <taxon>Pseudomonadati</taxon>
        <taxon>Planctomycetota</taxon>
        <taxon>Planctomycetia</taxon>
        <taxon>Pirellulales</taxon>
        <taxon>Lacipirellulaceae</taxon>
        <taxon>Aeoliella</taxon>
    </lineage>
</organism>
<dbReference type="PANTHER" id="PTHR11819:SF77">
    <property type="entry name" value="SODIUM_GLUCOSE COTRANSPORT PROTEIN"/>
    <property type="match status" value="1"/>
</dbReference>
<feature type="transmembrane region" description="Helical" evidence="7">
    <location>
        <begin position="153"/>
        <end position="173"/>
    </location>
</feature>
<feature type="transmembrane region" description="Helical" evidence="7">
    <location>
        <begin position="447"/>
        <end position="465"/>
    </location>
</feature>
<feature type="transmembrane region" description="Helical" evidence="7">
    <location>
        <begin position="422"/>
        <end position="441"/>
    </location>
</feature>
<gene>
    <name evidence="8" type="primary">sglT_8</name>
    <name evidence="8" type="ORF">Pan181_35790</name>
</gene>
<dbReference type="InterPro" id="IPR001734">
    <property type="entry name" value="Na/solute_symporter"/>
</dbReference>